<dbReference type="EMBL" id="JALBCA010000192">
    <property type="protein sequence ID" value="KAI2381635.1"/>
    <property type="molecule type" value="Genomic_DNA"/>
</dbReference>
<comment type="caution">
    <text evidence="1">The sequence shown here is derived from an EMBL/GenBank/DDBJ whole genome shotgun (WGS) entry which is preliminary data.</text>
</comment>
<sequence length="358" mass="40086">MAAFGFSVGDVISGLRVIYVSCEALRDASSAHREYTALRSEVESLLHALESIADLALEENGTEKQRSAIKASVASCKACIDDFLASAAKYEPHLRQGGAKHGWAAGYRRIKWALCKKEDVMQFRAQLECHSSCINMLLITFQAQSQMAANRHVAVRTEEDIMTALLQGLSVEQRQCFRLLMSQNHQLQRRLDDVCQLLHLQGAIPPQVILQRPVILLDAFGKVAPFHLDFIDSLDAFVAVLKIRSEQAGVQDGGLQKLDKKEFCIRDTPRRRNLDLSRPWATVFRPGQNVDMSMVFRRRLAPTTCPDCCCQNAPCEEDGEVEWYEMLACPVSRRSINSNIPVVTSADCGIITFENNQK</sequence>
<protein>
    <submittedName>
        <fullName evidence="1">Uncharacterized protein</fullName>
    </submittedName>
</protein>
<accession>A0ACB8UN19</accession>
<proteinExistence type="predicted"/>
<organism evidence="1">
    <name type="scientific">Ophidiomyces ophidiicola</name>
    <dbReference type="NCBI Taxonomy" id="1387563"/>
    <lineage>
        <taxon>Eukaryota</taxon>
        <taxon>Fungi</taxon>
        <taxon>Dikarya</taxon>
        <taxon>Ascomycota</taxon>
        <taxon>Pezizomycotina</taxon>
        <taxon>Eurotiomycetes</taxon>
        <taxon>Eurotiomycetidae</taxon>
        <taxon>Onygenales</taxon>
        <taxon>Onygenaceae</taxon>
        <taxon>Ophidiomyces</taxon>
    </lineage>
</organism>
<reference evidence="1" key="1">
    <citation type="journal article" date="2022" name="bioRxiv">
        <title>Population genetic analysis of Ophidiomyces ophidiicola, the causative agent of snake fungal disease, indicates recent introductions to the USA.</title>
        <authorList>
            <person name="Ladner J.T."/>
            <person name="Palmer J.M."/>
            <person name="Ettinger C.L."/>
            <person name="Stajich J.E."/>
            <person name="Farrell T.M."/>
            <person name="Glorioso B.M."/>
            <person name="Lawson B."/>
            <person name="Price S.J."/>
            <person name="Stengle A.G."/>
            <person name="Grear D.A."/>
            <person name="Lorch J.M."/>
        </authorList>
    </citation>
    <scope>NUCLEOTIDE SEQUENCE</scope>
    <source>
        <strain evidence="1">NWHC 24266-5</strain>
    </source>
</reference>
<name>A0ACB8UN19_9EURO</name>
<evidence type="ECO:0000313" key="1">
    <source>
        <dbReference type="EMBL" id="KAI2381635.1"/>
    </source>
</evidence>
<gene>
    <name evidence="1" type="ORF">LOY88_006699</name>
</gene>